<protein>
    <submittedName>
        <fullName evidence="1">6478_t:CDS:1</fullName>
    </submittedName>
</protein>
<accession>A0ACA9P775</accession>
<gene>
    <name evidence="1" type="ORF">DHETER_LOCUS11076</name>
</gene>
<organism evidence="1 2">
    <name type="scientific">Dentiscutata heterogama</name>
    <dbReference type="NCBI Taxonomy" id="1316150"/>
    <lineage>
        <taxon>Eukaryota</taxon>
        <taxon>Fungi</taxon>
        <taxon>Fungi incertae sedis</taxon>
        <taxon>Mucoromycota</taxon>
        <taxon>Glomeromycotina</taxon>
        <taxon>Glomeromycetes</taxon>
        <taxon>Diversisporales</taxon>
        <taxon>Gigasporaceae</taxon>
        <taxon>Dentiscutata</taxon>
    </lineage>
</organism>
<evidence type="ECO:0000313" key="1">
    <source>
        <dbReference type="EMBL" id="CAG8687477.1"/>
    </source>
</evidence>
<reference evidence="1" key="1">
    <citation type="submission" date="2021-06" db="EMBL/GenBank/DDBJ databases">
        <authorList>
            <person name="Kallberg Y."/>
            <person name="Tangrot J."/>
            <person name="Rosling A."/>
        </authorList>
    </citation>
    <scope>NUCLEOTIDE SEQUENCE</scope>
    <source>
        <strain evidence="1">IL203A</strain>
    </source>
</reference>
<keyword evidence="2" id="KW-1185">Reference proteome</keyword>
<name>A0ACA9P775_9GLOM</name>
<sequence>LFKNTEKNISESSINRVMPYIILKNLLDQKFAIATDKAIILDNKSRSKYKAIILDNEVIILDDESKSRDKKIILDNEFKSEDEIIDYYDKEIVNYINS</sequence>
<evidence type="ECO:0000313" key="2">
    <source>
        <dbReference type="Proteomes" id="UP000789702"/>
    </source>
</evidence>
<feature type="non-terminal residue" evidence="1">
    <location>
        <position position="1"/>
    </location>
</feature>
<proteinExistence type="predicted"/>
<dbReference type="Proteomes" id="UP000789702">
    <property type="component" value="Unassembled WGS sequence"/>
</dbReference>
<dbReference type="EMBL" id="CAJVPU010023214">
    <property type="protein sequence ID" value="CAG8687477.1"/>
    <property type="molecule type" value="Genomic_DNA"/>
</dbReference>
<comment type="caution">
    <text evidence="1">The sequence shown here is derived from an EMBL/GenBank/DDBJ whole genome shotgun (WGS) entry which is preliminary data.</text>
</comment>